<dbReference type="PANTHER" id="PTHR31126:SF1">
    <property type="entry name" value="TYROSINE SPECIFIC PROTEIN PHOSPHATASES DOMAIN-CONTAINING PROTEIN"/>
    <property type="match status" value="1"/>
</dbReference>
<proteinExistence type="inferred from homology"/>
<sequence length="257" mass="29676">MTQDRILALDGPLNFRDLGGYKNSQGQEVKWNRIYRADSLARLSANDAEKLTQRHITIDCDLRSSYETRMAPDKDWQGRFYVHLPIYSDKQAENKGDNKMYRFFHHIPDMRENYMGDIYQRTLLNSHSQAMFAQVFRQLLELPDEQALVFHCSAGKDRTGMTAALILMALGVDDDQIARDYLLTNNLYDFAIAKQYPSNDEITQMVNKMNVTKGEGTAILGITQTIRAGWGSFAHFFERELGFSKDDYEKLRAKYLA</sequence>
<dbReference type="Pfam" id="PF13350">
    <property type="entry name" value="Y_phosphatase3"/>
    <property type="match status" value="1"/>
</dbReference>
<reference evidence="3" key="1">
    <citation type="submission" date="2020-08" db="EMBL/GenBank/DDBJ databases">
        <title>Taxonomic study for Lactobacillus species isolated from hardwood bark.</title>
        <authorList>
            <person name="Tohno M."/>
            <person name="Tanizawa Y."/>
        </authorList>
    </citation>
    <scope>NUCLEOTIDE SEQUENCE</scope>
    <source>
        <strain evidence="3">B40</strain>
    </source>
</reference>
<dbReference type="EMBL" id="BMAY01000002">
    <property type="protein sequence ID" value="GFZ26448.1"/>
    <property type="molecule type" value="Genomic_DNA"/>
</dbReference>
<dbReference type="AlphaFoldDB" id="A0A916QJ21"/>
<feature type="domain" description="Tyrosine specific protein phosphatases" evidence="2">
    <location>
        <begin position="130"/>
        <end position="173"/>
    </location>
</feature>
<dbReference type="SUPFAM" id="SSF52799">
    <property type="entry name" value="(Phosphotyrosine protein) phosphatases II"/>
    <property type="match status" value="1"/>
</dbReference>
<dbReference type="Proteomes" id="UP000677218">
    <property type="component" value="Unassembled WGS sequence"/>
</dbReference>
<dbReference type="InterPro" id="IPR000387">
    <property type="entry name" value="Tyr_Pase_dom"/>
</dbReference>
<protein>
    <submittedName>
        <fullName evidence="3">Protein-tyrosine phosphatase</fullName>
    </submittedName>
</protein>
<dbReference type="RefSeq" id="WP_212780153.1">
    <property type="nucleotide sequence ID" value="NZ_BMAY01000002.1"/>
</dbReference>
<evidence type="ECO:0000313" key="4">
    <source>
        <dbReference type="Proteomes" id="UP000677218"/>
    </source>
</evidence>
<dbReference type="Gene3D" id="3.90.190.10">
    <property type="entry name" value="Protein tyrosine phosphatase superfamily"/>
    <property type="match status" value="1"/>
</dbReference>
<comment type="caution">
    <text evidence="3">The sequence shown here is derived from an EMBL/GenBank/DDBJ whole genome shotgun (WGS) entry which is preliminary data.</text>
</comment>
<dbReference type="GO" id="GO:0004721">
    <property type="term" value="F:phosphoprotein phosphatase activity"/>
    <property type="evidence" value="ECO:0007669"/>
    <property type="project" value="InterPro"/>
</dbReference>
<evidence type="ECO:0000256" key="1">
    <source>
        <dbReference type="ARBA" id="ARBA00009580"/>
    </source>
</evidence>
<organism evidence="3 4">
    <name type="scientific">Lactobacillus corticis</name>
    <dbReference type="NCBI Taxonomy" id="2201249"/>
    <lineage>
        <taxon>Bacteria</taxon>
        <taxon>Bacillati</taxon>
        <taxon>Bacillota</taxon>
        <taxon>Bacilli</taxon>
        <taxon>Lactobacillales</taxon>
        <taxon>Lactobacillaceae</taxon>
        <taxon>Lactobacillus</taxon>
    </lineage>
</organism>
<keyword evidence="4" id="KW-1185">Reference proteome</keyword>
<comment type="similarity">
    <text evidence="1">Belongs to the protein-tyrosine phosphatase family.</text>
</comment>
<evidence type="ECO:0000259" key="2">
    <source>
        <dbReference type="PROSITE" id="PS50056"/>
    </source>
</evidence>
<gene>
    <name evidence="3" type="ORF">LCB40_03280</name>
</gene>
<dbReference type="InterPro" id="IPR029021">
    <property type="entry name" value="Prot-tyrosine_phosphatase-like"/>
</dbReference>
<dbReference type="PROSITE" id="PS50056">
    <property type="entry name" value="TYR_PHOSPHATASE_2"/>
    <property type="match status" value="1"/>
</dbReference>
<evidence type="ECO:0000313" key="3">
    <source>
        <dbReference type="EMBL" id="GFZ26448.1"/>
    </source>
</evidence>
<accession>A0A916QJ21</accession>
<dbReference type="PANTHER" id="PTHR31126">
    <property type="entry name" value="TYROSINE-PROTEIN PHOSPHATASE"/>
    <property type="match status" value="1"/>
</dbReference>
<name>A0A916QJ21_9LACO</name>
<dbReference type="PROSITE" id="PS00383">
    <property type="entry name" value="TYR_PHOSPHATASE_1"/>
    <property type="match status" value="1"/>
</dbReference>
<dbReference type="InterPro" id="IPR026893">
    <property type="entry name" value="Tyr/Ser_Pase_IphP-type"/>
</dbReference>
<dbReference type="InterPro" id="IPR016130">
    <property type="entry name" value="Tyr_Pase_AS"/>
</dbReference>